<dbReference type="EMBL" id="CP063458">
    <property type="protein sequence ID" value="QOV88754.1"/>
    <property type="molecule type" value="Genomic_DNA"/>
</dbReference>
<gene>
    <name evidence="15" type="ORF">IPV69_21370</name>
</gene>
<evidence type="ECO:0000256" key="3">
    <source>
        <dbReference type="ARBA" id="ARBA00022679"/>
    </source>
</evidence>
<feature type="transmembrane region" description="Helical" evidence="13">
    <location>
        <begin position="37"/>
        <end position="70"/>
    </location>
</feature>
<dbReference type="GO" id="GO:0005524">
    <property type="term" value="F:ATP binding"/>
    <property type="evidence" value="ECO:0007669"/>
    <property type="project" value="UniProtKB-KW"/>
</dbReference>
<dbReference type="InterPro" id="IPR050482">
    <property type="entry name" value="Sensor_HK_TwoCompSys"/>
</dbReference>
<dbReference type="PROSITE" id="PS50109">
    <property type="entry name" value="HIS_KIN"/>
    <property type="match status" value="1"/>
</dbReference>
<dbReference type="Gene3D" id="3.30.565.10">
    <property type="entry name" value="Histidine kinase-like ATPase, C-terminal domain"/>
    <property type="match status" value="1"/>
</dbReference>
<evidence type="ECO:0000256" key="9">
    <source>
        <dbReference type="ARBA" id="ARBA00023012"/>
    </source>
</evidence>
<reference evidence="15 16" key="1">
    <citation type="submission" date="2020-10" db="EMBL/GenBank/DDBJ databases">
        <title>Wide distribution of Phycisphaera-like planctomycetes from WD2101 soil group in peatlands and genome analysis of the first cultivated representative.</title>
        <authorList>
            <person name="Dedysh S.N."/>
            <person name="Beletsky A.V."/>
            <person name="Ivanova A."/>
            <person name="Kulichevskaya I.S."/>
            <person name="Suzina N.E."/>
            <person name="Philippov D.A."/>
            <person name="Rakitin A.L."/>
            <person name="Mardanov A.V."/>
            <person name="Ravin N.V."/>
        </authorList>
    </citation>
    <scope>NUCLEOTIDE SEQUENCE [LARGE SCALE GENOMIC DNA]</scope>
    <source>
        <strain evidence="15 16">M1803</strain>
    </source>
</reference>
<protein>
    <submittedName>
        <fullName evidence="15">Sensor histidine kinase</fullName>
    </submittedName>
</protein>
<dbReference type="GO" id="GO:0016020">
    <property type="term" value="C:membrane"/>
    <property type="evidence" value="ECO:0007669"/>
    <property type="project" value="UniProtKB-SubCell"/>
</dbReference>
<organism evidence="15 16">
    <name type="scientific">Humisphaera borealis</name>
    <dbReference type="NCBI Taxonomy" id="2807512"/>
    <lineage>
        <taxon>Bacteria</taxon>
        <taxon>Pseudomonadati</taxon>
        <taxon>Planctomycetota</taxon>
        <taxon>Phycisphaerae</taxon>
        <taxon>Tepidisphaerales</taxon>
        <taxon>Tepidisphaeraceae</taxon>
        <taxon>Humisphaera</taxon>
    </lineage>
</organism>
<feature type="region of interest" description="Disordered" evidence="12">
    <location>
        <begin position="351"/>
        <end position="383"/>
    </location>
</feature>
<evidence type="ECO:0000256" key="11">
    <source>
        <dbReference type="SAM" id="Coils"/>
    </source>
</evidence>
<dbReference type="GO" id="GO:0046983">
    <property type="term" value="F:protein dimerization activity"/>
    <property type="evidence" value="ECO:0007669"/>
    <property type="project" value="InterPro"/>
</dbReference>
<dbReference type="Gene3D" id="1.20.120.620">
    <property type="entry name" value="Backbone structure of the membrane domain of e. Coli histidine kinase receptor kdpd"/>
    <property type="match status" value="1"/>
</dbReference>
<feature type="transmembrane region" description="Helical" evidence="13">
    <location>
        <begin position="6"/>
        <end position="25"/>
    </location>
</feature>
<dbReference type="Pfam" id="PF07730">
    <property type="entry name" value="HisKA_3"/>
    <property type="match status" value="1"/>
</dbReference>
<dbReference type="PANTHER" id="PTHR24421">
    <property type="entry name" value="NITRATE/NITRITE SENSOR PROTEIN NARX-RELATED"/>
    <property type="match status" value="1"/>
</dbReference>
<dbReference type="InterPro" id="IPR038318">
    <property type="entry name" value="KdpD_sf"/>
</dbReference>
<evidence type="ECO:0000256" key="13">
    <source>
        <dbReference type="SAM" id="Phobius"/>
    </source>
</evidence>
<keyword evidence="3" id="KW-0808">Transferase</keyword>
<evidence type="ECO:0000256" key="6">
    <source>
        <dbReference type="ARBA" id="ARBA00022777"/>
    </source>
</evidence>
<keyword evidence="6 15" id="KW-0418">Kinase</keyword>
<keyword evidence="4 13" id="KW-0812">Transmembrane</keyword>
<evidence type="ECO:0000256" key="7">
    <source>
        <dbReference type="ARBA" id="ARBA00022840"/>
    </source>
</evidence>
<feature type="domain" description="Histidine kinase" evidence="14">
    <location>
        <begin position="142"/>
        <end position="343"/>
    </location>
</feature>
<dbReference type="SUPFAM" id="SSF55874">
    <property type="entry name" value="ATPase domain of HSP90 chaperone/DNA topoisomerase II/histidine kinase"/>
    <property type="match status" value="1"/>
</dbReference>
<dbReference type="KEGG" id="hbs:IPV69_21370"/>
<dbReference type="InterPro" id="IPR025201">
    <property type="entry name" value="KdpD_TM"/>
</dbReference>
<keyword evidence="9" id="KW-0902">Two-component regulatory system</keyword>
<evidence type="ECO:0000313" key="15">
    <source>
        <dbReference type="EMBL" id="QOV88754.1"/>
    </source>
</evidence>
<keyword evidence="16" id="KW-1185">Reference proteome</keyword>
<evidence type="ECO:0000256" key="4">
    <source>
        <dbReference type="ARBA" id="ARBA00022692"/>
    </source>
</evidence>
<dbReference type="InterPro" id="IPR003594">
    <property type="entry name" value="HATPase_dom"/>
</dbReference>
<evidence type="ECO:0000256" key="8">
    <source>
        <dbReference type="ARBA" id="ARBA00022989"/>
    </source>
</evidence>
<evidence type="ECO:0000256" key="1">
    <source>
        <dbReference type="ARBA" id="ARBA00004141"/>
    </source>
</evidence>
<dbReference type="Pfam" id="PF02518">
    <property type="entry name" value="HATPase_c"/>
    <property type="match status" value="1"/>
</dbReference>
<dbReference type="GO" id="GO:0000155">
    <property type="term" value="F:phosphorelay sensor kinase activity"/>
    <property type="evidence" value="ECO:0007669"/>
    <property type="project" value="InterPro"/>
</dbReference>
<evidence type="ECO:0000259" key="14">
    <source>
        <dbReference type="PROSITE" id="PS50109"/>
    </source>
</evidence>
<proteinExistence type="predicted"/>
<accession>A0A7M2WU08</accession>
<keyword evidence="5" id="KW-0547">Nucleotide-binding</keyword>
<keyword evidence="10 13" id="KW-0472">Membrane</keyword>
<evidence type="ECO:0000256" key="5">
    <source>
        <dbReference type="ARBA" id="ARBA00022741"/>
    </source>
</evidence>
<keyword evidence="2" id="KW-0597">Phosphoprotein</keyword>
<evidence type="ECO:0000256" key="10">
    <source>
        <dbReference type="ARBA" id="ARBA00023136"/>
    </source>
</evidence>
<dbReference type="InterPro" id="IPR005467">
    <property type="entry name" value="His_kinase_dom"/>
</dbReference>
<evidence type="ECO:0000313" key="16">
    <source>
        <dbReference type="Proteomes" id="UP000593765"/>
    </source>
</evidence>
<keyword evidence="11" id="KW-0175">Coiled coil</keyword>
<dbReference type="SMART" id="SM00387">
    <property type="entry name" value="HATPase_c"/>
    <property type="match status" value="1"/>
</dbReference>
<dbReference type="Proteomes" id="UP000593765">
    <property type="component" value="Chromosome"/>
</dbReference>
<evidence type="ECO:0000256" key="12">
    <source>
        <dbReference type="SAM" id="MobiDB-lite"/>
    </source>
</evidence>
<dbReference type="CDD" id="cd16917">
    <property type="entry name" value="HATPase_UhpB-NarQ-NarX-like"/>
    <property type="match status" value="1"/>
</dbReference>
<dbReference type="RefSeq" id="WP_206291757.1">
    <property type="nucleotide sequence ID" value="NZ_CP063458.1"/>
</dbReference>
<evidence type="ECO:0000256" key="2">
    <source>
        <dbReference type="ARBA" id="ARBA00022553"/>
    </source>
</evidence>
<dbReference type="Pfam" id="PF13493">
    <property type="entry name" value="DUF4118"/>
    <property type="match status" value="1"/>
</dbReference>
<dbReference type="InterPro" id="IPR011712">
    <property type="entry name" value="Sig_transdc_His_kin_sub3_dim/P"/>
</dbReference>
<keyword evidence="7" id="KW-0067">ATP-binding</keyword>
<feature type="coiled-coil region" evidence="11">
    <location>
        <begin position="107"/>
        <end position="137"/>
    </location>
</feature>
<dbReference type="InterPro" id="IPR036890">
    <property type="entry name" value="HATPase_C_sf"/>
</dbReference>
<dbReference type="AlphaFoldDB" id="A0A7M2WU08"/>
<sequence length="383" mass="41682">MAGHGGRRYAVALIAVAIAGMLRLMMRPIIETEAPFLLFFAAVMASGWYGGFRPAIFATFMSAIVVSAFFMEQMNPPGLLEADTWRLLRLAIFLFEGTITSALCGQLHSARMRAEKSAAEARELERTVEEISEAEQRRIGQDLHDGLGQHLTGVAFLSKALQQKLHLDRRPEAAEAATINDLVNESIRWTRDLARGLAPMDLDRTCLPESLRELARKTSRMFNVECAYEGVEQVEVADDAVALNLYRVAQEAVSNGVKHGKARHVTIDLEVDQDLVLSIQDDGVGFEYLPGKQHVRRDSAGTAISGMGLLVMRYRAGVIGGKLEIESSPDKGTIVRCRLAGSETAVRGVGSLVGPTTSGQGRFASSGGPLRMQRPSALEENTA</sequence>
<dbReference type="Gene3D" id="1.20.5.1930">
    <property type="match status" value="1"/>
</dbReference>
<comment type="subcellular location">
    <subcellularLocation>
        <location evidence="1">Membrane</location>
        <topology evidence="1">Multi-pass membrane protein</topology>
    </subcellularLocation>
</comment>
<name>A0A7M2WU08_9BACT</name>
<keyword evidence="8 13" id="KW-1133">Transmembrane helix</keyword>